<name>A0A3L8PMN3_9ACTN</name>
<accession>A0A3L8PMN3</accession>
<dbReference type="PIRSF" id="PIRSF006806">
    <property type="entry name" value="FTHF_cligase"/>
    <property type="match status" value="1"/>
</dbReference>
<dbReference type="GO" id="GO:0030272">
    <property type="term" value="F:5-formyltetrahydrofolate cyclo-ligase activity"/>
    <property type="evidence" value="ECO:0007669"/>
    <property type="project" value="UniProtKB-EC"/>
</dbReference>
<feature type="binding site" evidence="4">
    <location>
        <position position="55"/>
    </location>
    <ligand>
        <name>substrate</name>
    </ligand>
</feature>
<sequence>MSASVLAEKAALRRDLLDRRARRTVEERRAAGEALALHALAIAALTQGPRVACYLSFENEPDTAALIAGLRERGLDVIVPLSRPVERALDWALVDDGGTVAGTYGIPEPVGERLGPGALGTCQVAFVPALAVDHRGRRLGRGAGYYDRALANFSGLVCAVVFADELLETLPAEPHDVPVDLALTPTGVFRPER</sequence>
<dbReference type="InterPro" id="IPR002698">
    <property type="entry name" value="FTHF_cligase"/>
</dbReference>
<keyword evidence="5" id="KW-0460">Magnesium</keyword>
<keyword evidence="6" id="KW-0436">Ligase</keyword>
<evidence type="ECO:0000256" key="4">
    <source>
        <dbReference type="PIRSR" id="PIRSR006806-1"/>
    </source>
</evidence>
<dbReference type="GO" id="GO:0035999">
    <property type="term" value="P:tetrahydrofolate interconversion"/>
    <property type="evidence" value="ECO:0007669"/>
    <property type="project" value="TreeGrafter"/>
</dbReference>
<feature type="binding site" evidence="4">
    <location>
        <begin position="138"/>
        <end position="146"/>
    </location>
    <ligand>
        <name>ATP</name>
        <dbReference type="ChEBI" id="CHEBI:30616"/>
    </ligand>
</feature>
<dbReference type="GO" id="GO:0009396">
    <property type="term" value="P:folic acid-containing compound biosynthetic process"/>
    <property type="evidence" value="ECO:0007669"/>
    <property type="project" value="TreeGrafter"/>
</dbReference>
<dbReference type="AlphaFoldDB" id="A0A3L8PMN3"/>
<dbReference type="EC" id="6.3.3.2" evidence="5"/>
<evidence type="ECO:0000256" key="2">
    <source>
        <dbReference type="ARBA" id="ARBA00022741"/>
    </source>
</evidence>
<evidence type="ECO:0000256" key="1">
    <source>
        <dbReference type="ARBA" id="ARBA00010638"/>
    </source>
</evidence>
<dbReference type="PANTHER" id="PTHR23407:SF1">
    <property type="entry name" value="5-FORMYLTETRAHYDROFOLATE CYCLO-LIGASE"/>
    <property type="match status" value="1"/>
</dbReference>
<feature type="binding site" evidence="4">
    <location>
        <position position="60"/>
    </location>
    <ligand>
        <name>substrate</name>
    </ligand>
</feature>
<dbReference type="InterPro" id="IPR024185">
    <property type="entry name" value="FTHF_cligase-like_sf"/>
</dbReference>
<comment type="caution">
    <text evidence="6">The sequence shown here is derived from an EMBL/GenBank/DDBJ whole genome shotgun (WGS) entry which is preliminary data.</text>
</comment>
<evidence type="ECO:0000256" key="3">
    <source>
        <dbReference type="ARBA" id="ARBA00022840"/>
    </source>
</evidence>
<comment type="catalytic activity">
    <reaction evidence="5">
        <text>(6S)-5-formyl-5,6,7,8-tetrahydrofolate + ATP = (6R)-5,10-methenyltetrahydrofolate + ADP + phosphate</text>
        <dbReference type="Rhea" id="RHEA:10488"/>
        <dbReference type="ChEBI" id="CHEBI:30616"/>
        <dbReference type="ChEBI" id="CHEBI:43474"/>
        <dbReference type="ChEBI" id="CHEBI:57455"/>
        <dbReference type="ChEBI" id="CHEBI:57457"/>
        <dbReference type="ChEBI" id="CHEBI:456216"/>
        <dbReference type="EC" id="6.3.3.2"/>
    </reaction>
</comment>
<dbReference type="Proteomes" id="UP000282515">
    <property type="component" value="Unassembled WGS sequence"/>
</dbReference>
<evidence type="ECO:0000256" key="5">
    <source>
        <dbReference type="RuleBase" id="RU361279"/>
    </source>
</evidence>
<keyword evidence="2 4" id="KW-0547">Nucleotide-binding</keyword>
<dbReference type="OrthoDB" id="3242798at2"/>
<keyword evidence="3 4" id="KW-0067">ATP-binding</keyword>
<evidence type="ECO:0000313" key="7">
    <source>
        <dbReference type="Proteomes" id="UP000282515"/>
    </source>
</evidence>
<dbReference type="Gene3D" id="3.40.50.10420">
    <property type="entry name" value="NagB/RpiA/CoA transferase-like"/>
    <property type="match status" value="1"/>
</dbReference>
<dbReference type="EMBL" id="RDBF01000003">
    <property type="protein sequence ID" value="RLV56561.1"/>
    <property type="molecule type" value="Genomic_DNA"/>
</dbReference>
<dbReference type="RefSeq" id="WP_121793566.1">
    <property type="nucleotide sequence ID" value="NZ_RDBF01000003.1"/>
</dbReference>
<reference evidence="6 7" key="1">
    <citation type="submission" date="2018-10" db="EMBL/GenBank/DDBJ databases">
        <title>Aeromicrobium sp. 9W16Y-2 whole genome shotgun sequence.</title>
        <authorList>
            <person name="Li F."/>
        </authorList>
    </citation>
    <scope>NUCLEOTIDE SEQUENCE [LARGE SCALE GENOMIC DNA]</scope>
    <source>
        <strain evidence="6 7">9W16Y-2</strain>
    </source>
</reference>
<comment type="similarity">
    <text evidence="1 5">Belongs to the 5-formyltetrahydrofolate cyclo-ligase family.</text>
</comment>
<comment type="cofactor">
    <cofactor evidence="5">
        <name>Mg(2+)</name>
        <dbReference type="ChEBI" id="CHEBI:18420"/>
    </cofactor>
</comment>
<keyword evidence="5" id="KW-0479">Metal-binding</keyword>
<dbReference type="PANTHER" id="PTHR23407">
    <property type="entry name" value="ATPASE INHIBITOR/5-FORMYLTETRAHYDROFOLATE CYCLO-LIGASE"/>
    <property type="match status" value="1"/>
</dbReference>
<keyword evidence="7" id="KW-1185">Reference proteome</keyword>
<dbReference type="Pfam" id="PF01812">
    <property type="entry name" value="5-FTHF_cyc-lig"/>
    <property type="match status" value="1"/>
</dbReference>
<gene>
    <name evidence="6" type="ORF">D9V41_05660</name>
</gene>
<proteinExistence type="inferred from homology"/>
<feature type="binding site" evidence="4">
    <location>
        <begin position="9"/>
        <end position="13"/>
    </location>
    <ligand>
        <name>ATP</name>
        <dbReference type="ChEBI" id="CHEBI:30616"/>
    </ligand>
</feature>
<dbReference type="NCBIfam" id="TIGR02727">
    <property type="entry name" value="MTHFS_bact"/>
    <property type="match status" value="1"/>
</dbReference>
<organism evidence="6 7">
    <name type="scientific">Aeromicrobium phragmitis</name>
    <dbReference type="NCBI Taxonomy" id="2478914"/>
    <lineage>
        <taxon>Bacteria</taxon>
        <taxon>Bacillati</taxon>
        <taxon>Actinomycetota</taxon>
        <taxon>Actinomycetes</taxon>
        <taxon>Propionibacteriales</taxon>
        <taxon>Nocardioidaceae</taxon>
        <taxon>Aeromicrobium</taxon>
    </lineage>
</organism>
<evidence type="ECO:0000313" key="6">
    <source>
        <dbReference type="EMBL" id="RLV56561.1"/>
    </source>
</evidence>
<protein>
    <recommendedName>
        <fullName evidence="5">5-formyltetrahydrofolate cyclo-ligase</fullName>
        <ecNumber evidence="5">6.3.3.2</ecNumber>
    </recommendedName>
</protein>
<dbReference type="InterPro" id="IPR037171">
    <property type="entry name" value="NagB/RpiA_transferase-like"/>
</dbReference>
<dbReference type="GO" id="GO:0005524">
    <property type="term" value="F:ATP binding"/>
    <property type="evidence" value="ECO:0007669"/>
    <property type="project" value="UniProtKB-KW"/>
</dbReference>
<dbReference type="GO" id="GO:0046872">
    <property type="term" value="F:metal ion binding"/>
    <property type="evidence" value="ECO:0007669"/>
    <property type="project" value="UniProtKB-KW"/>
</dbReference>
<dbReference type="SUPFAM" id="SSF100950">
    <property type="entry name" value="NagB/RpiA/CoA transferase-like"/>
    <property type="match status" value="1"/>
</dbReference>